<dbReference type="EMBL" id="CM055108">
    <property type="protein sequence ID" value="KAJ7524776.1"/>
    <property type="molecule type" value="Genomic_DNA"/>
</dbReference>
<name>A0ACC2B4T9_DIPCM</name>
<reference evidence="2" key="1">
    <citation type="journal article" date="2024" name="Proc. Natl. Acad. Sci. U.S.A.">
        <title>Extraordinary preservation of gene collinearity over three hundred million years revealed in homosporous lycophytes.</title>
        <authorList>
            <person name="Li C."/>
            <person name="Wickell D."/>
            <person name="Kuo L.Y."/>
            <person name="Chen X."/>
            <person name="Nie B."/>
            <person name="Liao X."/>
            <person name="Peng D."/>
            <person name="Ji J."/>
            <person name="Jenkins J."/>
            <person name="Williams M."/>
            <person name="Shu S."/>
            <person name="Plott C."/>
            <person name="Barry K."/>
            <person name="Rajasekar S."/>
            <person name="Grimwood J."/>
            <person name="Han X."/>
            <person name="Sun S."/>
            <person name="Hou Z."/>
            <person name="He W."/>
            <person name="Dai G."/>
            <person name="Sun C."/>
            <person name="Schmutz J."/>
            <person name="Leebens-Mack J.H."/>
            <person name="Li F.W."/>
            <person name="Wang L."/>
        </authorList>
    </citation>
    <scope>NUCLEOTIDE SEQUENCE [LARGE SCALE GENOMIC DNA]</scope>
    <source>
        <strain evidence="2">cv. PW_Plant_1</strain>
    </source>
</reference>
<dbReference type="Proteomes" id="UP001162992">
    <property type="component" value="Chromosome 17"/>
</dbReference>
<sequence length="161" mass="18541">MAQEQVCEQRDDNLFVLGFREDKVASAHIESVKLTATEVGSGRKETVAIYKPGENVKEEVFVEKRHQVLRRSGSSSSSSSSSDEEEFCEKKEYRRHKKESIKDKLKHLLPGHKKENCESVQIEKVHVEKKHGGWFGKKEDCSESVTVKRFEEIKKHRGNHC</sequence>
<evidence type="ECO:0000313" key="2">
    <source>
        <dbReference type="Proteomes" id="UP001162992"/>
    </source>
</evidence>
<keyword evidence="2" id="KW-1185">Reference proteome</keyword>
<accession>A0ACC2B4T9</accession>
<gene>
    <name evidence="1" type="ORF">O6H91_17G021000</name>
</gene>
<evidence type="ECO:0000313" key="1">
    <source>
        <dbReference type="EMBL" id="KAJ7524776.1"/>
    </source>
</evidence>
<comment type="caution">
    <text evidence="1">The sequence shown here is derived from an EMBL/GenBank/DDBJ whole genome shotgun (WGS) entry which is preliminary data.</text>
</comment>
<protein>
    <submittedName>
        <fullName evidence="1">Uncharacterized protein</fullName>
    </submittedName>
</protein>
<proteinExistence type="predicted"/>
<organism evidence="1 2">
    <name type="scientific">Diphasiastrum complanatum</name>
    <name type="common">Issler's clubmoss</name>
    <name type="synonym">Lycopodium complanatum</name>
    <dbReference type="NCBI Taxonomy" id="34168"/>
    <lineage>
        <taxon>Eukaryota</taxon>
        <taxon>Viridiplantae</taxon>
        <taxon>Streptophyta</taxon>
        <taxon>Embryophyta</taxon>
        <taxon>Tracheophyta</taxon>
        <taxon>Lycopodiopsida</taxon>
        <taxon>Lycopodiales</taxon>
        <taxon>Lycopodiaceae</taxon>
        <taxon>Lycopodioideae</taxon>
        <taxon>Diphasiastrum</taxon>
    </lineage>
</organism>